<sequence length="745" mass="81751">MNRKIKIRSLLAGLLISVLFATVIGRVYWIQVVSASALMSEAKEVWESSRMLLPKRGTVYDRNGQVLAQDAAAYTVAVNPKLIHANGTADEVIELLAPILEMNDADSRNKLEQIVTAKNKKGDFYVHREIRKEGWKIDPDKARAIQSQAEDKKLTGIYLLEEKKRYYPVNQLASHLLGYTNLEGEAQAGVELYYDEILKGIPGQINYERDRLGYELPNGEVELIPPQNGQSIKLTIDEKIQLFMEQALENVYETYQPESVMAIAADPDTMEILAMANFPTFDPNRYWAIDGYEDLLNRSIYSLYEPGSTFKIVTLAAAVEENLFNPHDTYQSGTINVAGSLIKDHNYGRGWGEISYLSGLKKSSNVAFVKLGYEQLGAEKLRHYIDAFGFGTGTGIDLHGESKGNIGFRNWIATEVATATFGQGLVQVTPIQQIAAISAIANGGELKKPYLVKEVIDPATGKTVEKIEPQTVRRVVSEQAAKETSLYLEQVIADQEEGTGRLAYLDGYRMAGKTGTAQKVINGKYADGEYVVSFIGFAPVEDPEIALIVIADEPDLGGDYRNGSQVVSTAFKDIMAKSLRYLGVAEQGGEDADDSQNQSVSPAPNLIGMQTAVADNELSQAQIEVEWIGDGRTVLAQFPLEGTEMVPGQRMYGLTEDPAQIEIPDLTGKSLRDAVTISNMLNVELTFEGQGYVAKQQTSGAGPDRKLHVQLRTMRDRDASAEAAADSSGDDAETDNAAEQTLAPE</sequence>
<dbReference type="Proteomes" id="UP001597497">
    <property type="component" value="Unassembled WGS sequence"/>
</dbReference>
<dbReference type="PANTHER" id="PTHR30627">
    <property type="entry name" value="PEPTIDOGLYCAN D,D-TRANSPEPTIDASE"/>
    <property type="match status" value="1"/>
</dbReference>
<dbReference type="SUPFAM" id="SSF56601">
    <property type="entry name" value="beta-lactamase/transpeptidase-like"/>
    <property type="match status" value="1"/>
</dbReference>
<reference evidence="7" key="1">
    <citation type="journal article" date="2019" name="Int. J. Syst. Evol. Microbiol.">
        <title>The Global Catalogue of Microorganisms (GCM) 10K type strain sequencing project: providing services to taxonomists for standard genome sequencing and annotation.</title>
        <authorList>
            <consortium name="The Broad Institute Genomics Platform"/>
            <consortium name="The Broad Institute Genome Sequencing Center for Infectious Disease"/>
            <person name="Wu L."/>
            <person name="Ma J."/>
        </authorList>
    </citation>
    <scope>NUCLEOTIDE SEQUENCE [LARGE SCALE GENOMIC DNA]</scope>
    <source>
        <strain evidence="7">KCTC 33676</strain>
    </source>
</reference>
<evidence type="ECO:0000256" key="3">
    <source>
        <dbReference type="ARBA" id="ARBA00023136"/>
    </source>
</evidence>
<evidence type="ECO:0000259" key="5">
    <source>
        <dbReference type="PROSITE" id="PS51178"/>
    </source>
</evidence>
<comment type="similarity">
    <text evidence="2">Belongs to the transpeptidase family.</text>
</comment>
<evidence type="ECO:0000313" key="6">
    <source>
        <dbReference type="EMBL" id="MFD2672320.1"/>
    </source>
</evidence>
<feature type="region of interest" description="Disordered" evidence="4">
    <location>
        <begin position="714"/>
        <end position="745"/>
    </location>
</feature>
<dbReference type="Gene3D" id="3.40.710.10">
    <property type="entry name" value="DD-peptidase/beta-lactamase superfamily"/>
    <property type="match status" value="1"/>
</dbReference>
<dbReference type="RefSeq" id="WP_379929876.1">
    <property type="nucleotide sequence ID" value="NZ_JBHUMM010000037.1"/>
</dbReference>
<gene>
    <name evidence="6" type="ORF">ACFSUC_12165</name>
</gene>
<name>A0ABW5RC53_9BACL</name>
<dbReference type="Gene3D" id="3.30.450.330">
    <property type="match status" value="1"/>
</dbReference>
<dbReference type="SUPFAM" id="SSF54184">
    <property type="entry name" value="Penicillin-binding protein 2x (pbp-2x), c-terminal domain"/>
    <property type="match status" value="2"/>
</dbReference>
<protein>
    <submittedName>
        <fullName evidence="6">Penicillin-binding transpeptidase domain-containing protein</fullName>
    </submittedName>
</protein>
<dbReference type="Pfam" id="PF03717">
    <property type="entry name" value="PBP_dimer"/>
    <property type="match status" value="1"/>
</dbReference>
<dbReference type="PROSITE" id="PS51178">
    <property type="entry name" value="PASTA"/>
    <property type="match status" value="1"/>
</dbReference>
<dbReference type="Pfam" id="PF00905">
    <property type="entry name" value="Transpeptidase"/>
    <property type="match status" value="1"/>
</dbReference>
<organism evidence="6 7">
    <name type="scientific">Marinicrinis sediminis</name>
    <dbReference type="NCBI Taxonomy" id="1652465"/>
    <lineage>
        <taxon>Bacteria</taxon>
        <taxon>Bacillati</taxon>
        <taxon>Bacillota</taxon>
        <taxon>Bacilli</taxon>
        <taxon>Bacillales</taxon>
        <taxon>Paenibacillaceae</taxon>
    </lineage>
</organism>
<dbReference type="InterPro" id="IPR012338">
    <property type="entry name" value="Beta-lactam/transpept-like"/>
</dbReference>
<dbReference type="EMBL" id="JBHUMM010000037">
    <property type="protein sequence ID" value="MFD2672320.1"/>
    <property type="molecule type" value="Genomic_DNA"/>
</dbReference>
<comment type="caution">
    <text evidence="6">The sequence shown here is derived from an EMBL/GenBank/DDBJ whole genome shotgun (WGS) entry which is preliminary data.</text>
</comment>
<dbReference type="Gene3D" id="3.90.1310.10">
    <property type="entry name" value="Penicillin-binding protein 2a (Domain 2)"/>
    <property type="match status" value="1"/>
</dbReference>
<keyword evidence="7" id="KW-1185">Reference proteome</keyword>
<dbReference type="InterPro" id="IPR036138">
    <property type="entry name" value="PBP_dimer_sf"/>
</dbReference>
<comment type="subcellular location">
    <subcellularLocation>
        <location evidence="1">Membrane</location>
    </subcellularLocation>
</comment>
<keyword evidence="3" id="KW-0472">Membrane</keyword>
<evidence type="ECO:0000256" key="2">
    <source>
        <dbReference type="ARBA" id="ARBA00007171"/>
    </source>
</evidence>
<feature type="domain" description="PASTA" evidence="5">
    <location>
        <begin position="657"/>
        <end position="713"/>
    </location>
</feature>
<evidence type="ECO:0000313" key="7">
    <source>
        <dbReference type="Proteomes" id="UP001597497"/>
    </source>
</evidence>
<dbReference type="InterPro" id="IPR005543">
    <property type="entry name" value="PASTA_dom"/>
</dbReference>
<proteinExistence type="inferred from homology"/>
<evidence type="ECO:0000256" key="4">
    <source>
        <dbReference type="SAM" id="MobiDB-lite"/>
    </source>
</evidence>
<dbReference type="InterPro" id="IPR001460">
    <property type="entry name" value="PCN-bd_Tpept"/>
</dbReference>
<accession>A0ABW5RC53</accession>
<dbReference type="SUPFAM" id="SSF56519">
    <property type="entry name" value="Penicillin binding protein dimerisation domain"/>
    <property type="match status" value="1"/>
</dbReference>
<dbReference type="InterPro" id="IPR005311">
    <property type="entry name" value="PBP_dimer"/>
</dbReference>
<evidence type="ECO:0000256" key="1">
    <source>
        <dbReference type="ARBA" id="ARBA00004370"/>
    </source>
</evidence>
<dbReference type="PANTHER" id="PTHR30627:SF26">
    <property type="entry name" value="PENICILLIN-BINDING PROTEIN 2B"/>
    <property type="match status" value="1"/>
</dbReference>
<dbReference type="InterPro" id="IPR050515">
    <property type="entry name" value="Beta-lactam/transpept"/>
</dbReference>